<organism evidence="4">
    <name type="scientific">Soboliphyme baturini</name>
    <dbReference type="NCBI Taxonomy" id="241478"/>
    <lineage>
        <taxon>Eukaryota</taxon>
        <taxon>Metazoa</taxon>
        <taxon>Ecdysozoa</taxon>
        <taxon>Nematoda</taxon>
        <taxon>Enoplea</taxon>
        <taxon>Dorylaimia</taxon>
        <taxon>Dioctophymatida</taxon>
        <taxon>Dioctophymatoidea</taxon>
        <taxon>Soboliphymatidae</taxon>
        <taxon>Soboliphyme</taxon>
    </lineage>
</organism>
<feature type="region of interest" description="Disordered" evidence="1">
    <location>
        <begin position="1"/>
        <end position="26"/>
    </location>
</feature>
<dbReference type="Proteomes" id="UP000270296">
    <property type="component" value="Unassembled WGS sequence"/>
</dbReference>
<dbReference type="AlphaFoldDB" id="A0A183IL69"/>
<gene>
    <name evidence="2" type="ORF">SBAD_LOCUS4365</name>
</gene>
<accession>A0A183IL69</accession>
<proteinExistence type="predicted"/>
<sequence length="72" mass="8036">MERETLRLQAEKARHSNARKPVVNSSSVSRRCAKPIFGPPIKLNKGVVLIFAHYLASEKSTPFDQFLGSVLL</sequence>
<evidence type="ECO:0000256" key="1">
    <source>
        <dbReference type="SAM" id="MobiDB-lite"/>
    </source>
</evidence>
<dbReference type="WBParaSite" id="SBAD_0000455501-mRNA-1">
    <property type="protein sequence ID" value="SBAD_0000455501-mRNA-1"/>
    <property type="gene ID" value="SBAD_0000455501"/>
</dbReference>
<name>A0A183IL69_9BILA</name>
<protein>
    <submittedName>
        <fullName evidence="2 4">Uncharacterized protein</fullName>
    </submittedName>
</protein>
<evidence type="ECO:0000313" key="4">
    <source>
        <dbReference type="WBParaSite" id="SBAD_0000455501-mRNA-1"/>
    </source>
</evidence>
<evidence type="ECO:0000313" key="2">
    <source>
        <dbReference type="EMBL" id="VDP04140.1"/>
    </source>
</evidence>
<evidence type="ECO:0000313" key="3">
    <source>
        <dbReference type="Proteomes" id="UP000270296"/>
    </source>
</evidence>
<feature type="compositionally biased region" description="Basic and acidic residues" evidence="1">
    <location>
        <begin position="1"/>
        <end position="14"/>
    </location>
</feature>
<reference evidence="4" key="1">
    <citation type="submission" date="2016-06" db="UniProtKB">
        <authorList>
            <consortium name="WormBaseParasite"/>
        </authorList>
    </citation>
    <scope>IDENTIFICATION</scope>
</reference>
<keyword evidence="3" id="KW-1185">Reference proteome</keyword>
<reference evidence="2 3" key="2">
    <citation type="submission" date="2018-11" db="EMBL/GenBank/DDBJ databases">
        <authorList>
            <consortium name="Pathogen Informatics"/>
        </authorList>
    </citation>
    <scope>NUCLEOTIDE SEQUENCE [LARGE SCALE GENOMIC DNA]</scope>
</reference>
<dbReference type="EMBL" id="UZAM01008275">
    <property type="protein sequence ID" value="VDP04140.1"/>
    <property type="molecule type" value="Genomic_DNA"/>
</dbReference>